<organism evidence="2 3">
    <name type="scientific">Flavobacterium branchiicola</name>
    <dbReference type="NCBI Taxonomy" id="1114875"/>
    <lineage>
        <taxon>Bacteria</taxon>
        <taxon>Pseudomonadati</taxon>
        <taxon>Bacteroidota</taxon>
        <taxon>Flavobacteriia</taxon>
        <taxon>Flavobacteriales</taxon>
        <taxon>Flavobacteriaceae</taxon>
        <taxon>Flavobacterium</taxon>
    </lineage>
</organism>
<keyword evidence="3" id="KW-1185">Reference proteome</keyword>
<proteinExistence type="predicted"/>
<reference evidence="3" key="1">
    <citation type="journal article" date="2019" name="Int. J. Syst. Evol. Microbiol.">
        <title>The Global Catalogue of Microorganisms (GCM) 10K type strain sequencing project: providing services to taxonomists for standard genome sequencing and annotation.</title>
        <authorList>
            <consortium name="The Broad Institute Genomics Platform"/>
            <consortium name="The Broad Institute Genome Sequencing Center for Infectious Disease"/>
            <person name="Wu L."/>
            <person name="Ma J."/>
        </authorList>
    </citation>
    <scope>NUCLEOTIDE SEQUENCE [LARGE SCALE GENOMIC DNA]</scope>
    <source>
        <strain evidence="3">WYCCWR 13023</strain>
    </source>
</reference>
<dbReference type="RefSeq" id="WP_213257720.1">
    <property type="nucleotide sequence ID" value="NZ_JAGYWA010000003.1"/>
</dbReference>
<evidence type="ECO:0000256" key="1">
    <source>
        <dbReference type="SAM" id="SignalP"/>
    </source>
</evidence>
<dbReference type="NCBIfam" id="TIGR04131">
    <property type="entry name" value="Bac_Flav_CTERM"/>
    <property type="match status" value="1"/>
</dbReference>
<feature type="chain" id="PRO_5045338043" evidence="1">
    <location>
        <begin position="32"/>
        <end position="425"/>
    </location>
</feature>
<evidence type="ECO:0000313" key="2">
    <source>
        <dbReference type="EMBL" id="MFC4747206.1"/>
    </source>
</evidence>
<dbReference type="EMBL" id="JBHSGV010000003">
    <property type="protein sequence ID" value="MFC4747206.1"/>
    <property type="molecule type" value="Genomic_DNA"/>
</dbReference>
<keyword evidence="1" id="KW-0732">Signal</keyword>
<dbReference type="Proteomes" id="UP001595935">
    <property type="component" value="Unassembled WGS sequence"/>
</dbReference>
<feature type="signal peptide" evidence="1">
    <location>
        <begin position="1"/>
        <end position="31"/>
    </location>
</feature>
<protein>
    <submittedName>
        <fullName evidence="2">Gliding motility-associated C-terminal domain-containing protein</fullName>
    </submittedName>
</protein>
<evidence type="ECO:0000313" key="3">
    <source>
        <dbReference type="Proteomes" id="UP001595935"/>
    </source>
</evidence>
<name>A0ABV9PCW7_9FLAO</name>
<gene>
    <name evidence="2" type="ORF">ACFO5S_07100</name>
</gene>
<dbReference type="InterPro" id="IPR026341">
    <property type="entry name" value="T9SS_type_B"/>
</dbReference>
<dbReference type="Pfam" id="PF13585">
    <property type="entry name" value="CHU_C"/>
    <property type="match status" value="1"/>
</dbReference>
<accession>A0ABV9PCW7</accession>
<sequence>MKKNITYKMVRNSGFVLSFTLIALTTQNAQAQFVNKGDVKVSNGTLVSVYMDYDNQQSGTFINDGAVHIFQNWNNEGLVTFTPALAGKTFFTGTEEQIIENEKISNFQNVLFNNIKTQMPFVLVGEISVAGKAEFKKGIIDADTFDGLMIFKENAEHTGAGNATGFVDGRVRKLGKNMFEFPVGDEFHFRPSMHGEGSDMANIYTTQYFLKNSDTKHSHAIKEDQIVSINDKEYWTVTEDQGSENIVLSLTMDQATTPQTFFDTHDDTEVKIVRWDETQGKWINEGGEKTAASSGEPYSDLLTAKVSGYGMFTFALVKKAPEPVLDVVVYNAISPNDDGKNDAFLIENISKFPDNEVEIYNRWGVKVFGTKSYNESDNMFRGYSDGRATVNRGEKLPTGTYFYILKYNNGTKMVEKSGYLYINNQ</sequence>
<comment type="caution">
    <text evidence="2">The sequence shown here is derived from an EMBL/GenBank/DDBJ whole genome shotgun (WGS) entry which is preliminary data.</text>
</comment>